<accession>A0A922DNL7</accession>
<proteinExistence type="predicted"/>
<reference evidence="2" key="1">
    <citation type="submission" date="2021-01" db="EMBL/GenBank/DDBJ databases">
        <authorList>
            <person name="Lovell J.T."/>
            <person name="Bentley N."/>
            <person name="Bhattarai G."/>
            <person name="Jenkins J.W."/>
            <person name="Sreedasyam A."/>
            <person name="Alarcon Y."/>
            <person name="Bock C."/>
            <person name="Boston L."/>
            <person name="Carlson J."/>
            <person name="Cervantes K."/>
            <person name="Clermont K."/>
            <person name="Krom N."/>
            <person name="Kubenka K."/>
            <person name="Mamidi S."/>
            <person name="Mattison C."/>
            <person name="Monteros M."/>
            <person name="Pisani C."/>
            <person name="Plott C."/>
            <person name="Rajasekar S."/>
            <person name="Rhein H.S."/>
            <person name="Rohla C."/>
            <person name="Song M."/>
            <person name="Hilaire R.S."/>
            <person name="Shu S."/>
            <person name="Wells L."/>
            <person name="Wang X."/>
            <person name="Webber J."/>
            <person name="Heerema R.J."/>
            <person name="Klein P."/>
            <person name="Conner P."/>
            <person name="Grauke L."/>
            <person name="Grimwood J."/>
            <person name="Schmutz J."/>
            <person name="Randall J.J."/>
        </authorList>
    </citation>
    <scope>NUCLEOTIDE SEQUENCE</scope>
    <source>
        <tissue evidence="2">Leaf</tissue>
    </source>
</reference>
<evidence type="ECO:0000256" key="1">
    <source>
        <dbReference type="SAM" id="Phobius"/>
    </source>
</evidence>
<dbReference type="AlphaFoldDB" id="A0A922DNL7"/>
<sequence length="207" mass="23765">MASNHSVFLSIIIVFLLLAPTLTFLYTYVSHNSPQSRKPLAIHLVSFSASNFRIRASKFLEAEWRANFTFENQFDDCKFHIKPFEVVVYYKERYAVSCGLVGSINLEKKKQKRVSIGFNTSSTTGCVHQGQPYGHLEKHVLREIREEKRKGRLSRLSLKMNMQSLAYVIGIDRWDLSLNPSCSGINVSFVDARNGKFMGNRYCSIPW</sequence>
<keyword evidence="1" id="KW-0812">Transmembrane</keyword>
<keyword evidence="1" id="KW-0472">Membrane</keyword>
<evidence type="ECO:0000313" key="2">
    <source>
        <dbReference type="EMBL" id="KAG6687883.1"/>
    </source>
</evidence>
<dbReference type="OrthoDB" id="695142at2759"/>
<comment type="caution">
    <text evidence="2">The sequence shown here is derived from an EMBL/GenBank/DDBJ whole genome shotgun (WGS) entry which is preliminary data.</text>
</comment>
<protein>
    <submittedName>
        <fullName evidence="2">Uncharacterized protein</fullName>
    </submittedName>
</protein>
<gene>
    <name evidence="2" type="ORF">I3842_11G097200</name>
</gene>
<keyword evidence="1" id="KW-1133">Transmembrane helix</keyword>
<dbReference type="EMBL" id="CM031835">
    <property type="protein sequence ID" value="KAG6687883.1"/>
    <property type="molecule type" value="Genomic_DNA"/>
</dbReference>
<organism evidence="2 3">
    <name type="scientific">Carya illinoinensis</name>
    <name type="common">Pecan</name>
    <dbReference type="NCBI Taxonomy" id="32201"/>
    <lineage>
        <taxon>Eukaryota</taxon>
        <taxon>Viridiplantae</taxon>
        <taxon>Streptophyta</taxon>
        <taxon>Embryophyta</taxon>
        <taxon>Tracheophyta</taxon>
        <taxon>Spermatophyta</taxon>
        <taxon>Magnoliopsida</taxon>
        <taxon>eudicotyledons</taxon>
        <taxon>Gunneridae</taxon>
        <taxon>Pentapetalae</taxon>
        <taxon>rosids</taxon>
        <taxon>fabids</taxon>
        <taxon>Fagales</taxon>
        <taxon>Juglandaceae</taxon>
        <taxon>Carya</taxon>
    </lineage>
</organism>
<name>A0A922DNL7_CARIL</name>
<evidence type="ECO:0000313" key="3">
    <source>
        <dbReference type="Proteomes" id="UP000811246"/>
    </source>
</evidence>
<feature type="transmembrane region" description="Helical" evidence="1">
    <location>
        <begin position="6"/>
        <end position="29"/>
    </location>
</feature>
<dbReference type="Proteomes" id="UP000811246">
    <property type="component" value="Chromosome 11"/>
</dbReference>